<dbReference type="HOGENOM" id="CLU_090730_0_0_1"/>
<dbReference type="Proteomes" id="UP000054538">
    <property type="component" value="Unassembled WGS sequence"/>
</dbReference>
<protein>
    <submittedName>
        <fullName evidence="2">Uncharacterized protein</fullName>
    </submittedName>
</protein>
<evidence type="ECO:0000313" key="3">
    <source>
        <dbReference type="Proteomes" id="UP000054538"/>
    </source>
</evidence>
<dbReference type="InParanoid" id="A0A0D0DBA0"/>
<dbReference type="AlphaFoldDB" id="A0A0D0DBA0"/>
<name>A0A0D0DBA0_9AGAM</name>
<feature type="region of interest" description="Disordered" evidence="1">
    <location>
        <begin position="59"/>
        <end position="88"/>
    </location>
</feature>
<gene>
    <name evidence="2" type="ORF">PAXRUDRAFT_175574</name>
</gene>
<reference evidence="2 3" key="1">
    <citation type="submission" date="2014-04" db="EMBL/GenBank/DDBJ databases">
        <authorList>
            <consortium name="DOE Joint Genome Institute"/>
            <person name="Kuo A."/>
            <person name="Kohler A."/>
            <person name="Jargeat P."/>
            <person name="Nagy L.G."/>
            <person name="Floudas D."/>
            <person name="Copeland A."/>
            <person name="Barry K.W."/>
            <person name="Cichocki N."/>
            <person name="Veneault-Fourrey C."/>
            <person name="LaButti K."/>
            <person name="Lindquist E.A."/>
            <person name="Lipzen A."/>
            <person name="Lundell T."/>
            <person name="Morin E."/>
            <person name="Murat C."/>
            <person name="Sun H."/>
            <person name="Tunlid A."/>
            <person name="Henrissat B."/>
            <person name="Grigoriev I.V."/>
            <person name="Hibbett D.S."/>
            <person name="Martin F."/>
            <person name="Nordberg H.P."/>
            <person name="Cantor M.N."/>
            <person name="Hua S.X."/>
        </authorList>
    </citation>
    <scope>NUCLEOTIDE SEQUENCE [LARGE SCALE GENOMIC DNA]</scope>
    <source>
        <strain evidence="2 3">Ve08.2h10</strain>
    </source>
</reference>
<dbReference type="OrthoDB" id="2623880at2759"/>
<evidence type="ECO:0000313" key="2">
    <source>
        <dbReference type="EMBL" id="KIK74485.1"/>
    </source>
</evidence>
<evidence type="ECO:0000256" key="1">
    <source>
        <dbReference type="SAM" id="MobiDB-lite"/>
    </source>
</evidence>
<sequence>MAVNPIDCSQDLTQIGNVLVLEVDNILRGWPTYVVNVIPDHPGPLKLVLCLKEPSPYKWKDDKDNQDSDNEKTRDQSGMSKEKEDKDLETLRRKLANITLSLPTMVKYNNTTAGGVPSPAVNVEATPVTLCGIHKDPVVSRKCNRFESFSDDTEWPPRRPCAFKDVPMNLPIKVLEIFKMFSKPVEAARKESTVYLYLATSPVFEASDLYKYNIVNQLYYVVSPRGILSISSSSSLATKNPPRNVTLFPSCSNINSLSVPGHCVIHMT</sequence>
<proteinExistence type="predicted"/>
<accession>A0A0D0DBA0</accession>
<organism evidence="2 3">
    <name type="scientific">Paxillus rubicundulus Ve08.2h10</name>
    <dbReference type="NCBI Taxonomy" id="930991"/>
    <lineage>
        <taxon>Eukaryota</taxon>
        <taxon>Fungi</taxon>
        <taxon>Dikarya</taxon>
        <taxon>Basidiomycota</taxon>
        <taxon>Agaricomycotina</taxon>
        <taxon>Agaricomycetes</taxon>
        <taxon>Agaricomycetidae</taxon>
        <taxon>Boletales</taxon>
        <taxon>Paxilineae</taxon>
        <taxon>Paxillaceae</taxon>
        <taxon>Paxillus</taxon>
    </lineage>
</organism>
<keyword evidence="3" id="KW-1185">Reference proteome</keyword>
<reference evidence="3" key="2">
    <citation type="submission" date="2015-01" db="EMBL/GenBank/DDBJ databases">
        <title>Evolutionary Origins and Diversification of the Mycorrhizal Mutualists.</title>
        <authorList>
            <consortium name="DOE Joint Genome Institute"/>
            <consortium name="Mycorrhizal Genomics Consortium"/>
            <person name="Kohler A."/>
            <person name="Kuo A."/>
            <person name="Nagy L.G."/>
            <person name="Floudas D."/>
            <person name="Copeland A."/>
            <person name="Barry K.W."/>
            <person name="Cichocki N."/>
            <person name="Veneault-Fourrey C."/>
            <person name="LaButti K."/>
            <person name="Lindquist E.A."/>
            <person name="Lipzen A."/>
            <person name="Lundell T."/>
            <person name="Morin E."/>
            <person name="Murat C."/>
            <person name="Riley R."/>
            <person name="Ohm R."/>
            <person name="Sun H."/>
            <person name="Tunlid A."/>
            <person name="Henrissat B."/>
            <person name="Grigoriev I.V."/>
            <person name="Hibbett D.S."/>
            <person name="Martin F."/>
        </authorList>
    </citation>
    <scope>NUCLEOTIDE SEQUENCE [LARGE SCALE GENOMIC DNA]</scope>
    <source>
        <strain evidence="3">Ve08.2h10</strain>
    </source>
</reference>
<dbReference type="EMBL" id="KN828813">
    <property type="protein sequence ID" value="KIK74485.1"/>
    <property type="molecule type" value="Genomic_DNA"/>
</dbReference>